<proteinExistence type="predicted"/>
<feature type="domain" description="AAA+ ATPase" evidence="3">
    <location>
        <begin position="24"/>
        <end position="186"/>
    </location>
</feature>
<keyword evidence="2" id="KW-0067">ATP-binding</keyword>
<dbReference type="SUPFAM" id="SSF52540">
    <property type="entry name" value="P-loop containing nucleoside triphosphate hydrolases"/>
    <property type="match status" value="1"/>
</dbReference>
<dbReference type="PANTHER" id="PTHR43637">
    <property type="entry name" value="UPF0273 PROTEIN TM_0370"/>
    <property type="match status" value="1"/>
</dbReference>
<dbReference type="SMART" id="SM00382">
    <property type="entry name" value="AAA"/>
    <property type="match status" value="1"/>
</dbReference>
<dbReference type="NCBIfam" id="NF006320">
    <property type="entry name" value="PRK08533.1"/>
    <property type="match status" value="1"/>
</dbReference>
<reference evidence="5" key="1">
    <citation type="submission" date="2016-10" db="EMBL/GenBank/DDBJ databases">
        <authorList>
            <person name="Varghese N."/>
            <person name="Submissions S."/>
        </authorList>
    </citation>
    <scope>NUCLEOTIDE SEQUENCE [LARGE SCALE GENOMIC DNA]</scope>
    <source>
        <strain evidence="5">Mob M</strain>
    </source>
</reference>
<keyword evidence="1" id="KW-0547">Nucleotide-binding</keyword>
<dbReference type="Proteomes" id="UP000198535">
    <property type="component" value="Unassembled WGS sequence"/>
</dbReference>
<keyword evidence="5" id="KW-1185">Reference proteome</keyword>
<evidence type="ECO:0000313" key="4">
    <source>
        <dbReference type="EMBL" id="SFM88740.1"/>
    </source>
</evidence>
<dbReference type="OrthoDB" id="63735at2157"/>
<dbReference type="InterPro" id="IPR003593">
    <property type="entry name" value="AAA+_ATPase"/>
</dbReference>
<dbReference type="RefSeq" id="WP_091937875.1">
    <property type="nucleotide sequence ID" value="NZ_FOUJ01000007.1"/>
</dbReference>
<evidence type="ECO:0000256" key="1">
    <source>
        <dbReference type="ARBA" id="ARBA00022741"/>
    </source>
</evidence>
<dbReference type="AlphaFoldDB" id="A0A1I4UJ12"/>
<dbReference type="STRING" id="487685.SAMN04488696_2729"/>
<accession>A0A1I4UJ12</accession>
<dbReference type="InterPro" id="IPR027417">
    <property type="entry name" value="P-loop_NTPase"/>
</dbReference>
<evidence type="ECO:0000256" key="2">
    <source>
        <dbReference type="ARBA" id="ARBA00022840"/>
    </source>
</evidence>
<organism evidence="4 5">
    <name type="scientific">Methanolobus profundi</name>
    <dbReference type="NCBI Taxonomy" id="487685"/>
    <lineage>
        <taxon>Archaea</taxon>
        <taxon>Methanobacteriati</taxon>
        <taxon>Methanobacteriota</taxon>
        <taxon>Stenosarchaea group</taxon>
        <taxon>Methanomicrobia</taxon>
        <taxon>Methanosarcinales</taxon>
        <taxon>Methanosarcinaceae</taxon>
        <taxon>Methanolobus</taxon>
    </lineage>
</organism>
<dbReference type="GO" id="GO:0005524">
    <property type="term" value="F:ATP binding"/>
    <property type="evidence" value="ECO:0007669"/>
    <property type="project" value="UniProtKB-KW"/>
</dbReference>
<dbReference type="PANTHER" id="PTHR43637:SF3">
    <property type="entry name" value="FLAGELLA-RELATED PROTEIN H-RELATED"/>
    <property type="match status" value="1"/>
</dbReference>
<evidence type="ECO:0000259" key="3">
    <source>
        <dbReference type="SMART" id="SM00382"/>
    </source>
</evidence>
<keyword evidence="4" id="KW-0966">Cell projection</keyword>
<name>A0A1I4UJ12_9EURY</name>
<sequence length="231" mass="25151">MAKINSFSIPRDDLNDKLGGGFPAGSLVVIEGGSGGGKSSISQRLSFGLNENDVSVTFVSTQMTTKGFINQMYSMDYPIAPYLLNGMLLYIPVIPLVQAAKSRFDFIERLMAAEELFEKNVIIIDTLSSLIKYSANTEKSLDLISFFKKLNGMGKVIILTIEANQLSEDIASMFRSSCDVYISLKTKPLGSEVKRTILVNKFTGAKAPVGQMIGFRIEPKVGLVVEIASVS</sequence>
<gene>
    <name evidence="4" type="ORF">SAMN04488696_2729</name>
</gene>
<dbReference type="InterPro" id="IPR014774">
    <property type="entry name" value="KaiC-like_dom"/>
</dbReference>
<evidence type="ECO:0000313" key="5">
    <source>
        <dbReference type="Proteomes" id="UP000198535"/>
    </source>
</evidence>
<dbReference type="EMBL" id="FOUJ01000007">
    <property type="protein sequence ID" value="SFM88740.1"/>
    <property type="molecule type" value="Genomic_DNA"/>
</dbReference>
<protein>
    <submittedName>
        <fullName evidence="4">Flagellar protein FlaH</fullName>
    </submittedName>
</protein>
<dbReference type="Gene3D" id="3.40.50.300">
    <property type="entry name" value="P-loop containing nucleotide triphosphate hydrolases"/>
    <property type="match status" value="1"/>
</dbReference>
<keyword evidence="4" id="KW-0969">Cilium</keyword>
<keyword evidence="4" id="KW-0282">Flagellum</keyword>
<dbReference type="Pfam" id="PF06745">
    <property type="entry name" value="ATPase"/>
    <property type="match status" value="1"/>
</dbReference>